<dbReference type="PANTHER" id="PTHR31617:SF0">
    <property type="entry name" value="TRANSMEMBRANE PROTEIN 171"/>
    <property type="match status" value="1"/>
</dbReference>
<reference evidence="3" key="1">
    <citation type="thesis" date="2020" institute="ProQuest LLC" country="789 East Eisenhower Parkway, Ann Arbor, MI, USA">
        <title>Comparative Genomics and Chromosome Evolution.</title>
        <authorList>
            <person name="Mudd A.B."/>
        </authorList>
    </citation>
    <scope>NUCLEOTIDE SEQUENCE</scope>
    <source>
        <strain evidence="3">237g6f4</strain>
        <tissue evidence="3">Blood</tissue>
    </source>
</reference>
<keyword evidence="2" id="KW-1133">Transmembrane helix</keyword>
<feature type="compositionally biased region" description="Polar residues" evidence="1">
    <location>
        <begin position="344"/>
        <end position="354"/>
    </location>
</feature>
<feature type="transmembrane region" description="Helical" evidence="2">
    <location>
        <begin position="132"/>
        <end position="156"/>
    </location>
</feature>
<dbReference type="Proteomes" id="UP000824782">
    <property type="component" value="Unassembled WGS sequence"/>
</dbReference>
<feature type="transmembrane region" description="Helical" evidence="2">
    <location>
        <begin position="181"/>
        <end position="200"/>
    </location>
</feature>
<name>A0AAV7DLW8_ENGPU</name>
<evidence type="ECO:0000256" key="2">
    <source>
        <dbReference type="SAM" id="Phobius"/>
    </source>
</evidence>
<sequence>MLRCYCLPPLPGTERPAQVETVSEMETSHCFRHWTGGSASVSRFIFFMYVFGGMLFCSGFLLSLYVFQACKVGIQNYCNTTFKVVGPSLAILGMASVVLAKSRSRLEASRRPLQSGEIDADRYFLFGESRQFFQCLIFGFLMVTCGILVSILGAWLPGCKETFPDQNVTGTTSTTRTCGLLSLQILGPVIILIGLGSLVMGHLKKKHSRQNHDDPMNEEEPQVPDDGRFHVTVGDTVIIFPSPPPPYFEDPLSPEIGSDGATLPRSENPPPYNSIYNIRGYQNEGSSSGGQDCTVYTIPLPSYSNECYSNVYFASDPPPKYEEKESPLPEASASSPTTPRDPAGSSSNPGPDNI</sequence>
<feature type="transmembrane region" description="Helical" evidence="2">
    <location>
        <begin position="44"/>
        <end position="68"/>
    </location>
</feature>
<dbReference type="PANTHER" id="PTHR31617">
    <property type="entry name" value="TRANSMEMBRANE PROTEIN 171"/>
    <property type="match status" value="1"/>
</dbReference>
<dbReference type="InterPro" id="IPR029173">
    <property type="entry name" value="TMEM171"/>
</dbReference>
<dbReference type="AlphaFoldDB" id="A0AAV7DLW8"/>
<feature type="region of interest" description="Disordered" evidence="1">
    <location>
        <begin position="248"/>
        <end position="290"/>
    </location>
</feature>
<evidence type="ECO:0008006" key="5">
    <source>
        <dbReference type="Google" id="ProtNLM"/>
    </source>
</evidence>
<evidence type="ECO:0000313" key="4">
    <source>
        <dbReference type="Proteomes" id="UP000824782"/>
    </source>
</evidence>
<evidence type="ECO:0000256" key="1">
    <source>
        <dbReference type="SAM" id="MobiDB-lite"/>
    </source>
</evidence>
<comment type="caution">
    <text evidence="3">The sequence shown here is derived from an EMBL/GenBank/DDBJ whole genome shotgun (WGS) entry which is preliminary data.</text>
</comment>
<keyword evidence="4" id="KW-1185">Reference proteome</keyword>
<feature type="region of interest" description="Disordered" evidence="1">
    <location>
        <begin position="309"/>
        <end position="354"/>
    </location>
</feature>
<organism evidence="3 4">
    <name type="scientific">Engystomops pustulosus</name>
    <name type="common">Tungara frog</name>
    <name type="synonym">Physalaemus pustulosus</name>
    <dbReference type="NCBI Taxonomy" id="76066"/>
    <lineage>
        <taxon>Eukaryota</taxon>
        <taxon>Metazoa</taxon>
        <taxon>Chordata</taxon>
        <taxon>Craniata</taxon>
        <taxon>Vertebrata</taxon>
        <taxon>Euteleostomi</taxon>
        <taxon>Amphibia</taxon>
        <taxon>Batrachia</taxon>
        <taxon>Anura</taxon>
        <taxon>Neobatrachia</taxon>
        <taxon>Hyloidea</taxon>
        <taxon>Leptodactylidae</taxon>
        <taxon>Leiuperinae</taxon>
        <taxon>Engystomops</taxon>
    </lineage>
</organism>
<accession>A0AAV7DLW8</accession>
<feature type="compositionally biased region" description="Low complexity" evidence="1">
    <location>
        <begin position="328"/>
        <end position="338"/>
    </location>
</feature>
<dbReference type="Pfam" id="PF15471">
    <property type="entry name" value="TMEM171"/>
    <property type="match status" value="1"/>
</dbReference>
<keyword evidence="2" id="KW-0472">Membrane</keyword>
<keyword evidence="2" id="KW-0812">Transmembrane</keyword>
<gene>
    <name evidence="3" type="ORF">GDO81_002645</name>
</gene>
<proteinExistence type="predicted"/>
<dbReference type="EMBL" id="WNYA01000001">
    <property type="protein sequence ID" value="KAG8598535.1"/>
    <property type="molecule type" value="Genomic_DNA"/>
</dbReference>
<feature type="region of interest" description="Disordered" evidence="1">
    <location>
        <begin position="206"/>
        <end position="225"/>
    </location>
</feature>
<protein>
    <recommendedName>
        <fullName evidence="5">Transmembrane protein 171</fullName>
    </recommendedName>
</protein>
<evidence type="ECO:0000313" key="3">
    <source>
        <dbReference type="EMBL" id="KAG8598535.1"/>
    </source>
</evidence>